<dbReference type="AlphaFoldDB" id="A0A0A9HMQ9"/>
<reference evidence="1" key="1">
    <citation type="submission" date="2014-09" db="EMBL/GenBank/DDBJ databases">
        <authorList>
            <person name="Magalhaes I.L.F."/>
            <person name="Oliveira U."/>
            <person name="Santos F.R."/>
            <person name="Vidigal T.H.D.A."/>
            <person name="Brescovit A.D."/>
            <person name="Santos A.J."/>
        </authorList>
    </citation>
    <scope>NUCLEOTIDE SEQUENCE</scope>
    <source>
        <tissue evidence="1">Shoot tissue taken approximately 20 cm above the soil surface</tissue>
    </source>
</reference>
<dbReference type="EMBL" id="GBRH01161745">
    <property type="protein sequence ID" value="JAE36151.1"/>
    <property type="molecule type" value="Transcribed_RNA"/>
</dbReference>
<accession>A0A0A9HMQ9</accession>
<protein>
    <submittedName>
        <fullName evidence="1">Uncharacterized protein</fullName>
    </submittedName>
</protein>
<organism evidence="1">
    <name type="scientific">Arundo donax</name>
    <name type="common">Giant reed</name>
    <name type="synonym">Donax arundinaceus</name>
    <dbReference type="NCBI Taxonomy" id="35708"/>
    <lineage>
        <taxon>Eukaryota</taxon>
        <taxon>Viridiplantae</taxon>
        <taxon>Streptophyta</taxon>
        <taxon>Embryophyta</taxon>
        <taxon>Tracheophyta</taxon>
        <taxon>Spermatophyta</taxon>
        <taxon>Magnoliopsida</taxon>
        <taxon>Liliopsida</taxon>
        <taxon>Poales</taxon>
        <taxon>Poaceae</taxon>
        <taxon>PACMAD clade</taxon>
        <taxon>Arundinoideae</taxon>
        <taxon>Arundineae</taxon>
        <taxon>Arundo</taxon>
    </lineage>
</organism>
<evidence type="ECO:0000313" key="1">
    <source>
        <dbReference type="EMBL" id="JAE36151.1"/>
    </source>
</evidence>
<proteinExistence type="predicted"/>
<reference evidence="1" key="2">
    <citation type="journal article" date="2015" name="Data Brief">
        <title>Shoot transcriptome of the giant reed, Arundo donax.</title>
        <authorList>
            <person name="Barrero R.A."/>
            <person name="Guerrero F.D."/>
            <person name="Moolhuijzen P."/>
            <person name="Goolsby J.A."/>
            <person name="Tidwell J."/>
            <person name="Bellgard S.E."/>
            <person name="Bellgard M.I."/>
        </authorList>
    </citation>
    <scope>NUCLEOTIDE SEQUENCE</scope>
    <source>
        <tissue evidence="1">Shoot tissue taken approximately 20 cm above the soil surface</tissue>
    </source>
</reference>
<dbReference type="PROSITE" id="PS51257">
    <property type="entry name" value="PROKAR_LIPOPROTEIN"/>
    <property type="match status" value="1"/>
</dbReference>
<name>A0A0A9HMQ9_ARUDO</name>
<sequence>MSMFLFKKFKFHVVPLNFIHVPVVSGCAIDSYIHVPVSKCWPHLLGFTGKC</sequence>